<proteinExistence type="predicted"/>
<sequence>MRAFLDFEASSLGKQSYPIEVAWVFEDGTSEGHLILPAPNWTDWDEKAEAVHGIARATLLSEGEPVATVAARMMQALSGHHLFASAPSWDGKWLSALLRAGGQPRHGLRLRDSEEAQREIAEHILAEAVPSDDLGRLIERIVAQCEEQQDLLPTAHRALADAQAELTQWRAVAAAAQEEIDSESSCGRSR</sequence>
<dbReference type="RefSeq" id="WP_303543331.1">
    <property type="nucleotide sequence ID" value="NZ_JAUOTP010000005.1"/>
</dbReference>
<dbReference type="EMBL" id="JAUOTP010000005">
    <property type="protein sequence ID" value="MDO6415369.1"/>
    <property type="molecule type" value="Genomic_DNA"/>
</dbReference>
<name>A0ABT8YAJ9_9SPHN</name>
<keyword evidence="2" id="KW-1185">Reference proteome</keyword>
<dbReference type="InterPro" id="IPR036397">
    <property type="entry name" value="RNaseH_sf"/>
</dbReference>
<evidence type="ECO:0000313" key="1">
    <source>
        <dbReference type="EMBL" id="MDO6415369.1"/>
    </source>
</evidence>
<protein>
    <submittedName>
        <fullName evidence="1">Transcriptional regulator</fullName>
    </submittedName>
</protein>
<comment type="caution">
    <text evidence="1">The sequence shown here is derived from an EMBL/GenBank/DDBJ whole genome shotgun (WGS) entry which is preliminary data.</text>
</comment>
<organism evidence="1 2">
    <name type="scientific">Sphingomonas natans</name>
    <dbReference type="NCBI Taxonomy" id="3063330"/>
    <lineage>
        <taxon>Bacteria</taxon>
        <taxon>Pseudomonadati</taxon>
        <taxon>Pseudomonadota</taxon>
        <taxon>Alphaproteobacteria</taxon>
        <taxon>Sphingomonadales</taxon>
        <taxon>Sphingomonadaceae</taxon>
        <taxon>Sphingomonas</taxon>
    </lineage>
</organism>
<dbReference type="Proteomes" id="UP001169764">
    <property type="component" value="Unassembled WGS sequence"/>
</dbReference>
<accession>A0ABT8YAJ9</accession>
<evidence type="ECO:0000313" key="2">
    <source>
        <dbReference type="Proteomes" id="UP001169764"/>
    </source>
</evidence>
<gene>
    <name evidence="1" type="ORF">Q4F19_13330</name>
</gene>
<dbReference type="InterPro" id="IPR012337">
    <property type="entry name" value="RNaseH-like_sf"/>
</dbReference>
<reference evidence="1" key="1">
    <citation type="submission" date="2023-07" db="EMBL/GenBank/DDBJ databases">
        <authorList>
            <person name="Kim M."/>
        </authorList>
    </citation>
    <scope>NUCLEOTIDE SEQUENCE</scope>
    <source>
        <strain evidence="1">BIUV-7</strain>
    </source>
</reference>
<dbReference type="SUPFAM" id="SSF53098">
    <property type="entry name" value="Ribonuclease H-like"/>
    <property type="match status" value="1"/>
</dbReference>
<dbReference type="Gene3D" id="3.30.420.10">
    <property type="entry name" value="Ribonuclease H-like superfamily/Ribonuclease H"/>
    <property type="match status" value="1"/>
</dbReference>